<proteinExistence type="predicted"/>
<dbReference type="PhylomeDB" id="B4R3V1"/>
<evidence type="ECO:0000313" key="3">
    <source>
        <dbReference type="EMBL" id="EDX16963.1"/>
    </source>
</evidence>
<reference evidence="3 4" key="1">
    <citation type="journal article" date="2007" name="Nature">
        <title>Evolution of genes and genomes on the Drosophila phylogeny.</title>
        <authorList>
            <consortium name="Drosophila 12 Genomes Consortium"/>
            <person name="Clark A.G."/>
            <person name="Eisen M.B."/>
            <person name="Smith D.R."/>
            <person name="Bergman C.M."/>
            <person name="Oliver B."/>
            <person name="Markow T.A."/>
            <person name="Kaufman T.C."/>
            <person name="Kellis M."/>
            <person name="Gelbart W."/>
            <person name="Iyer V.N."/>
            <person name="Pollard D.A."/>
            <person name="Sackton T.B."/>
            <person name="Larracuente A.M."/>
            <person name="Singh N.D."/>
            <person name="Abad J.P."/>
            <person name="Abt D.N."/>
            <person name="Adryan B."/>
            <person name="Aguade M."/>
            <person name="Akashi H."/>
            <person name="Anderson W.W."/>
            <person name="Aquadro C.F."/>
            <person name="Ardell D.H."/>
            <person name="Arguello R."/>
            <person name="Artieri C.G."/>
            <person name="Barbash D.A."/>
            <person name="Barker D."/>
            <person name="Barsanti P."/>
            <person name="Batterham P."/>
            <person name="Batzoglou S."/>
            <person name="Begun D."/>
            <person name="Bhutkar A."/>
            <person name="Blanco E."/>
            <person name="Bosak S.A."/>
            <person name="Bradley R.K."/>
            <person name="Brand A.D."/>
            <person name="Brent M.R."/>
            <person name="Brooks A.N."/>
            <person name="Brown R.H."/>
            <person name="Butlin R.K."/>
            <person name="Caggese C."/>
            <person name="Calvi B.R."/>
            <person name="Bernardo de Carvalho A."/>
            <person name="Caspi A."/>
            <person name="Castrezana S."/>
            <person name="Celniker S.E."/>
            <person name="Chang J.L."/>
            <person name="Chapple C."/>
            <person name="Chatterji S."/>
            <person name="Chinwalla A."/>
            <person name="Civetta A."/>
            <person name="Clifton S.W."/>
            <person name="Comeron J.M."/>
            <person name="Costello J.C."/>
            <person name="Coyne J.A."/>
            <person name="Daub J."/>
            <person name="David R.G."/>
            <person name="Delcher A.L."/>
            <person name="Delehaunty K."/>
            <person name="Do C.B."/>
            <person name="Ebling H."/>
            <person name="Edwards K."/>
            <person name="Eickbush T."/>
            <person name="Evans J.D."/>
            <person name="Filipski A."/>
            <person name="Findeiss S."/>
            <person name="Freyhult E."/>
            <person name="Fulton L."/>
            <person name="Fulton R."/>
            <person name="Garcia A.C."/>
            <person name="Gardiner A."/>
            <person name="Garfield D.A."/>
            <person name="Garvin B.E."/>
            <person name="Gibson G."/>
            <person name="Gilbert D."/>
            <person name="Gnerre S."/>
            <person name="Godfrey J."/>
            <person name="Good R."/>
            <person name="Gotea V."/>
            <person name="Gravely B."/>
            <person name="Greenberg A.J."/>
            <person name="Griffiths-Jones S."/>
            <person name="Gross S."/>
            <person name="Guigo R."/>
            <person name="Gustafson E.A."/>
            <person name="Haerty W."/>
            <person name="Hahn M.W."/>
            <person name="Halligan D.L."/>
            <person name="Halpern A.L."/>
            <person name="Halter G.M."/>
            <person name="Han M.V."/>
            <person name="Heger A."/>
            <person name="Hillier L."/>
            <person name="Hinrichs A.S."/>
            <person name="Holmes I."/>
            <person name="Hoskins R.A."/>
            <person name="Hubisz M.J."/>
            <person name="Hultmark D."/>
            <person name="Huntley M.A."/>
            <person name="Jaffe D.B."/>
            <person name="Jagadeeshan S."/>
            <person name="Jeck W.R."/>
            <person name="Johnson J."/>
            <person name="Jones C.D."/>
            <person name="Jordan W.C."/>
            <person name="Karpen G.H."/>
            <person name="Kataoka E."/>
            <person name="Keightley P.D."/>
            <person name="Kheradpour P."/>
            <person name="Kirkness E.F."/>
            <person name="Koerich L.B."/>
            <person name="Kristiansen K."/>
            <person name="Kudrna D."/>
            <person name="Kulathinal R.J."/>
            <person name="Kumar S."/>
            <person name="Kwok R."/>
            <person name="Lander E."/>
            <person name="Langley C.H."/>
            <person name="Lapoint R."/>
            <person name="Lazzaro B.P."/>
            <person name="Lee S.J."/>
            <person name="Levesque L."/>
            <person name="Li R."/>
            <person name="Lin C.F."/>
            <person name="Lin M.F."/>
            <person name="Lindblad-Toh K."/>
            <person name="Llopart A."/>
            <person name="Long M."/>
            <person name="Low L."/>
            <person name="Lozovsky E."/>
            <person name="Lu J."/>
            <person name="Luo M."/>
            <person name="Machado C.A."/>
            <person name="Makalowski W."/>
            <person name="Marzo M."/>
            <person name="Matsuda M."/>
            <person name="Matzkin L."/>
            <person name="McAllister B."/>
            <person name="McBride C.S."/>
            <person name="McKernan B."/>
            <person name="McKernan K."/>
            <person name="Mendez-Lago M."/>
            <person name="Minx P."/>
            <person name="Mollenhauer M.U."/>
            <person name="Montooth K."/>
            <person name="Mount S.M."/>
            <person name="Mu X."/>
            <person name="Myers E."/>
            <person name="Negre B."/>
            <person name="Newfeld S."/>
            <person name="Nielsen R."/>
            <person name="Noor M.A."/>
            <person name="O'Grady P."/>
            <person name="Pachter L."/>
            <person name="Papaceit M."/>
            <person name="Parisi M.J."/>
            <person name="Parisi M."/>
            <person name="Parts L."/>
            <person name="Pedersen J.S."/>
            <person name="Pesole G."/>
            <person name="Phillippy A.M."/>
            <person name="Ponting C.P."/>
            <person name="Pop M."/>
            <person name="Porcelli D."/>
            <person name="Powell J.R."/>
            <person name="Prohaska S."/>
            <person name="Pruitt K."/>
            <person name="Puig M."/>
            <person name="Quesneville H."/>
            <person name="Ram K.R."/>
            <person name="Rand D."/>
            <person name="Rasmussen M.D."/>
            <person name="Reed L.K."/>
            <person name="Reenan R."/>
            <person name="Reily A."/>
            <person name="Remington K.A."/>
            <person name="Rieger T.T."/>
            <person name="Ritchie M.G."/>
            <person name="Robin C."/>
            <person name="Rogers Y.H."/>
            <person name="Rohde C."/>
            <person name="Rozas J."/>
            <person name="Rubenfield M.J."/>
            <person name="Ruiz A."/>
            <person name="Russo S."/>
            <person name="Salzberg S.L."/>
            <person name="Sanchez-Gracia A."/>
            <person name="Saranga D.J."/>
            <person name="Sato H."/>
            <person name="Schaeffer S.W."/>
            <person name="Schatz M.C."/>
            <person name="Schlenke T."/>
            <person name="Schwartz R."/>
            <person name="Segarra C."/>
            <person name="Singh R.S."/>
            <person name="Sirot L."/>
            <person name="Sirota M."/>
            <person name="Sisneros N.B."/>
            <person name="Smith C.D."/>
            <person name="Smith T.F."/>
            <person name="Spieth J."/>
            <person name="Stage D.E."/>
            <person name="Stark A."/>
            <person name="Stephan W."/>
            <person name="Strausberg R.L."/>
            <person name="Strempel S."/>
            <person name="Sturgill D."/>
            <person name="Sutton G."/>
            <person name="Sutton G.G."/>
            <person name="Tao W."/>
            <person name="Teichmann S."/>
            <person name="Tobari Y.N."/>
            <person name="Tomimura Y."/>
            <person name="Tsolas J.M."/>
            <person name="Valente V.L."/>
            <person name="Venter E."/>
            <person name="Venter J.C."/>
            <person name="Vicario S."/>
            <person name="Vieira F.G."/>
            <person name="Vilella A.J."/>
            <person name="Villasante A."/>
            <person name="Walenz B."/>
            <person name="Wang J."/>
            <person name="Wasserman M."/>
            <person name="Watts T."/>
            <person name="Wilson D."/>
            <person name="Wilson R.K."/>
            <person name="Wing R.A."/>
            <person name="Wolfner M.F."/>
            <person name="Wong A."/>
            <person name="Wong G.K."/>
            <person name="Wu C.I."/>
            <person name="Wu G."/>
            <person name="Yamamoto D."/>
            <person name="Yang H.P."/>
            <person name="Yang S.P."/>
            <person name="Yorke J.A."/>
            <person name="Yoshida K."/>
            <person name="Zdobnov E."/>
            <person name="Zhang P."/>
            <person name="Zhang Y."/>
            <person name="Zimin A.V."/>
            <person name="Baldwin J."/>
            <person name="Abdouelleil A."/>
            <person name="Abdulkadir J."/>
            <person name="Abebe A."/>
            <person name="Abera B."/>
            <person name="Abreu J."/>
            <person name="Acer S.C."/>
            <person name="Aftuck L."/>
            <person name="Alexander A."/>
            <person name="An P."/>
            <person name="Anderson E."/>
            <person name="Anderson S."/>
            <person name="Arachi H."/>
            <person name="Azer M."/>
            <person name="Bachantsang P."/>
            <person name="Barry A."/>
            <person name="Bayul T."/>
            <person name="Berlin A."/>
            <person name="Bessette D."/>
            <person name="Bloom T."/>
            <person name="Blye J."/>
            <person name="Boguslavskiy L."/>
            <person name="Bonnet C."/>
            <person name="Boukhgalter B."/>
            <person name="Bourzgui I."/>
            <person name="Brown A."/>
            <person name="Cahill P."/>
            <person name="Channer S."/>
            <person name="Cheshatsang Y."/>
            <person name="Chuda L."/>
            <person name="Citroen M."/>
            <person name="Collymore A."/>
            <person name="Cooke P."/>
            <person name="Costello M."/>
            <person name="D'Aco K."/>
            <person name="Daza R."/>
            <person name="De Haan G."/>
            <person name="DeGray S."/>
            <person name="DeMaso C."/>
            <person name="Dhargay N."/>
            <person name="Dooley K."/>
            <person name="Dooley E."/>
            <person name="Doricent M."/>
            <person name="Dorje P."/>
            <person name="Dorjee K."/>
            <person name="Dupes A."/>
            <person name="Elong R."/>
            <person name="Falk J."/>
            <person name="Farina A."/>
            <person name="Faro S."/>
            <person name="Ferguson D."/>
            <person name="Fisher S."/>
            <person name="Foley C.D."/>
            <person name="Franke A."/>
            <person name="Friedrich D."/>
            <person name="Gadbois L."/>
            <person name="Gearin G."/>
            <person name="Gearin C.R."/>
            <person name="Giannoukos G."/>
            <person name="Goode T."/>
            <person name="Graham J."/>
            <person name="Grandbois E."/>
            <person name="Grewal S."/>
            <person name="Gyaltsen K."/>
            <person name="Hafez N."/>
            <person name="Hagos B."/>
            <person name="Hall J."/>
            <person name="Henson C."/>
            <person name="Hollinger A."/>
            <person name="Honan T."/>
            <person name="Huard M.D."/>
            <person name="Hughes L."/>
            <person name="Hurhula B."/>
            <person name="Husby M.E."/>
            <person name="Kamat A."/>
            <person name="Kanga B."/>
            <person name="Kashin S."/>
            <person name="Khazanovich D."/>
            <person name="Kisner P."/>
            <person name="Lance K."/>
            <person name="Lara M."/>
            <person name="Lee W."/>
            <person name="Lennon N."/>
            <person name="Letendre F."/>
            <person name="LeVine R."/>
            <person name="Lipovsky A."/>
            <person name="Liu X."/>
            <person name="Liu J."/>
            <person name="Liu S."/>
            <person name="Lokyitsang T."/>
            <person name="Lokyitsang Y."/>
            <person name="Lubonja R."/>
            <person name="Lui A."/>
            <person name="MacDonald P."/>
            <person name="Magnisalis V."/>
            <person name="Maru K."/>
            <person name="Matthews C."/>
            <person name="McCusker W."/>
            <person name="McDonough S."/>
            <person name="Mehta T."/>
            <person name="Meldrim J."/>
            <person name="Meneus L."/>
            <person name="Mihai O."/>
            <person name="Mihalev A."/>
            <person name="Mihova T."/>
            <person name="Mittelman R."/>
            <person name="Mlenga V."/>
            <person name="Montmayeur A."/>
            <person name="Mulrain L."/>
            <person name="Navidi A."/>
            <person name="Naylor J."/>
            <person name="Negash T."/>
            <person name="Nguyen T."/>
            <person name="Nguyen N."/>
            <person name="Nicol R."/>
            <person name="Norbu C."/>
            <person name="Norbu N."/>
            <person name="Novod N."/>
            <person name="O'Neill B."/>
            <person name="Osman S."/>
            <person name="Markiewicz E."/>
            <person name="Oyono O.L."/>
            <person name="Patti C."/>
            <person name="Phunkhang P."/>
            <person name="Pierre F."/>
            <person name="Priest M."/>
            <person name="Raghuraman S."/>
            <person name="Rege F."/>
            <person name="Reyes R."/>
            <person name="Rise C."/>
            <person name="Rogov P."/>
            <person name="Ross K."/>
            <person name="Ryan E."/>
            <person name="Settipalli S."/>
            <person name="Shea T."/>
            <person name="Sherpa N."/>
            <person name="Shi L."/>
            <person name="Shih D."/>
            <person name="Sparrow T."/>
            <person name="Spaulding J."/>
            <person name="Stalker J."/>
            <person name="Stange-Thomann N."/>
            <person name="Stavropoulos S."/>
            <person name="Stone C."/>
            <person name="Strader C."/>
            <person name="Tesfaye S."/>
            <person name="Thomson T."/>
            <person name="Thoulutsang Y."/>
            <person name="Thoulutsang D."/>
            <person name="Topham K."/>
            <person name="Topping I."/>
            <person name="Tsamla T."/>
            <person name="Vassiliev H."/>
            <person name="Vo A."/>
            <person name="Wangchuk T."/>
            <person name="Wangdi T."/>
            <person name="Weiand M."/>
            <person name="Wilkinson J."/>
            <person name="Wilson A."/>
            <person name="Yadav S."/>
            <person name="Young G."/>
            <person name="Yu Q."/>
            <person name="Zembek L."/>
            <person name="Zhong D."/>
            <person name="Zimmer A."/>
            <person name="Zwirko Z."/>
            <person name="Jaffe D.B."/>
            <person name="Alvarez P."/>
            <person name="Brockman W."/>
            <person name="Butler J."/>
            <person name="Chin C."/>
            <person name="Gnerre S."/>
            <person name="Grabherr M."/>
            <person name="Kleber M."/>
            <person name="Mauceli E."/>
            <person name="MacCallum I."/>
        </authorList>
    </citation>
    <scope>NUCLEOTIDE SEQUENCE [LARGE SCALE GENOMIC DNA]</scope>
    <source>
        <strain evidence="4">white501</strain>
    </source>
</reference>
<protein>
    <submittedName>
        <fullName evidence="3">EG:100G7.6</fullName>
    </submittedName>
</protein>
<evidence type="ECO:0000256" key="1">
    <source>
        <dbReference type="SAM" id="MobiDB-lite"/>
    </source>
</evidence>
<feature type="compositionally biased region" description="Low complexity" evidence="1">
    <location>
        <begin position="450"/>
        <end position="491"/>
    </location>
</feature>
<dbReference type="AlphaFoldDB" id="B4R3V1"/>
<organism evidence="3 4">
    <name type="scientific">Drosophila simulans</name>
    <name type="common">Fruit fly</name>
    <dbReference type="NCBI Taxonomy" id="7240"/>
    <lineage>
        <taxon>Eukaryota</taxon>
        <taxon>Metazoa</taxon>
        <taxon>Ecdysozoa</taxon>
        <taxon>Arthropoda</taxon>
        <taxon>Hexapoda</taxon>
        <taxon>Insecta</taxon>
        <taxon>Pterygota</taxon>
        <taxon>Neoptera</taxon>
        <taxon>Endopterygota</taxon>
        <taxon>Diptera</taxon>
        <taxon>Brachycera</taxon>
        <taxon>Muscomorpha</taxon>
        <taxon>Ephydroidea</taxon>
        <taxon>Drosophilidae</taxon>
        <taxon>Drosophila</taxon>
        <taxon>Sophophora</taxon>
    </lineage>
</organism>
<dbReference type="OrthoDB" id="8068755at2759"/>
<feature type="non-terminal residue" evidence="3">
    <location>
        <position position="1"/>
    </location>
</feature>
<sequence>GCILLWLAVETVSAEAQFGGFGFQPQFAYQQPQFQQVYRQPQLQPQVYRQPQAYQQQPLVYYQQPQQPQQLRQRQGSVSKANTNAYERQVDFGNNLEYTQGLSNSRAVTKQNGQRVVTKSQAQTRDVDLGGLQLGNTLTRTRTNANGQVSQGIADQFRIGNVGLGASLSPQNLQNGFGLQRGADGDLRLGLGLLNLDLDRNVANSNTLSQAQVNANGKGARAGSNSNSQSNTQHFGGVTVTDTRANSNAFGKARRGQTSASTGGFGGNAATNGQSFGGPFQRVVRQNRRPKRKAQFIPFGYPGVGFGPVLSPLERPRRQFGRPGFGGPGFGGEFGGGPGFGGPGFGGPGFGGPGFEQEFYEPERQQHKKKGNKNQAHGNANAQGGPGFNQHASTNTTPVPATPAAVHQLQFGQGRQQWQVSSATQTPIRAKRRTVASRVTRTRKARRSTSGRASSRPPARTRTPSTPSRATATPMTRTADPPPRTTTSLAPRRTRPTRTCRW</sequence>
<keyword evidence="4" id="KW-1185">Reference proteome</keyword>
<feature type="signal peptide" evidence="2">
    <location>
        <begin position="1"/>
        <end position="16"/>
    </location>
</feature>
<evidence type="ECO:0000256" key="2">
    <source>
        <dbReference type="SAM" id="SignalP"/>
    </source>
</evidence>
<feature type="chain" id="PRO_5002825041" evidence="2">
    <location>
        <begin position="17"/>
        <end position="502"/>
    </location>
</feature>
<feature type="compositionally biased region" description="Basic residues" evidence="1">
    <location>
        <begin position="429"/>
        <end position="449"/>
    </location>
</feature>
<feature type="compositionally biased region" description="Basic residues" evidence="1">
    <location>
        <begin position="492"/>
        <end position="502"/>
    </location>
</feature>
<evidence type="ECO:0000313" key="4">
    <source>
        <dbReference type="Proteomes" id="UP000000304"/>
    </source>
</evidence>
<dbReference type="EMBL" id="CM000366">
    <property type="protein sequence ID" value="EDX16963.1"/>
    <property type="molecule type" value="Genomic_DNA"/>
</dbReference>
<name>B4R3V1_DROSI</name>
<dbReference type="HOGENOM" id="CLU_543573_0_0_1"/>
<feature type="compositionally biased region" description="Polar residues" evidence="1">
    <location>
        <begin position="373"/>
        <end position="382"/>
    </location>
</feature>
<dbReference type="STRING" id="7240.B4R3V1"/>
<dbReference type="Proteomes" id="UP000000304">
    <property type="component" value="Chromosome X"/>
</dbReference>
<keyword evidence="2" id="KW-0732">Signal</keyword>
<feature type="compositionally biased region" description="Low complexity" evidence="1">
    <location>
        <begin position="396"/>
        <end position="419"/>
    </location>
</feature>
<feature type="compositionally biased region" description="Gly residues" evidence="1">
    <location>
        <begin position="341"/>
        <end position="354"/>
    </location>
</feature>
<gene>
    <name evidence="3" type="primary">Dsim\EG:100G7.6</name>
    <name evidence="3" type="ORF">Dsim_GD16621</name>
</gene>
<feature type="region of interest" description="Disordered" evidence="1">
    <location>
        <begin position="341"/>
        <end position="502"/>
    </location>
</feature>
<accession>B4R3V1</accession>